<reference evidence="1 2" key="1">
    <citation type="submission" date="2024-02" db="EMBL/GenBank/DDBJ databases">
        <title>Seven novel Bacillus-like species.</title>
        <authorList>
            <person name="Liu G."/>
        </authorList>
    </citation>
    <scope>NUCLEOTIDE SEQUENCE [LARGE SCALE GENOMIC DNA]</scope>
    <source>
        <strain evidence="1 2">FJAT-52991</strain>
    </source>
</reference>
<dbReference type="EMBL" id="CP147404">
    <property type="protein sequence ID" value="WXB92849.1"/>
    <property type="molecule type" value="Genomic_DNA"/>
</dbReference>
<accession>A0ABZ2N5X7</accession>
<gene>
    <name evidence="1" type="ORF">WDJ61_16730</name>
</gene>
<evidence type="ECO:0000313" key="2">
    <source>
        <dbReference type="Proteomes" id="UP001387364"/>
    </source>
</evidence>
<evidence type="ECO:0000313" key="1">
    <source>
        <dbReference type="EMBL" id="WXB92849.1"/>
    </source>
</evidence>
<dbReference type="Proteomes" id="UP001387364">
    <property type="component" value="Chromosome"/>
</dbReference>
<dbReference type="RefSeq" id="WP_338751777.1">
    <property type="nucleotide sequence ID" value="NZ_CP147404.1"/>
</dbReference>
<sequence length="116" mass="13299">MPLILSLLLTVAASRRETSCVKTTASCMGASVLEKDEGVVYTYGHRPASDVEGIDKKPPPQARDRWGRFIVVLATFIGAEMKGEHKKVLFHSMNKTFWYEMIYKYKEMINRRIPFL</sequence>
<protein>
    <recommendedName>
        <fullName evidence="3">Secreted protein</fullName>
    </recommendedName>
</protein>
<evidence type="ECO:0008006" key="3">
    <source>
        <dbReference type="Google" id="ProtNLM"/>
    </source>
</evidence>
<keyword evidence="2" id="KW-1185">Reference proteome</keyword>
<name>A0ABZ2N5X7_9BACI</name>
<proteinExistence type="predicted"/>
<organism evidence="1 2">
    <name type="scientific">Bacillus kandeliae</name>
    <dbReference type="NCBI Taxonomy" id="3129297"/>
    <lineage>
        <taxon>Bacteria</taxon>
        <taxon>Bacillati</taxon>
        <taxon>Bacillota</taxon>
        <taxon>Bacilli</taxon>
        <taxon>Bacillales</taxon>
        <taxon>Bacillaceae</taxon>
        <taxon>Bacillus</taxon>
    </lineage>
</organism>